<feature type="domain" description="SAM" evidence="3">
    <location>
        <begin position="445"/>
        <end position="508"/>
    </location>
</feature>
<feature type="coiled-coil region" evidence="1">
    <location>
        <begin position="905"/>
        <end position="932"/>
    </location>
</feature>
<proteinExistence type="predicted"/>
<dbReference type="CDD" id="cd09487">
    <property type="entry name" value="SAM_superfamily"/>
    <property type="match status" value="2"/>
</dbReference>
<dbReference type="OrthoDB" id="449487at2759"/>
<feature type="compositionally biased region" description="Polar residues" evidence="2">
    <location>
        <begin position="380"/>
        <end position="394"/>
    </location>
</feature>
<dbReference type="SUPFAM" id="SSF54236">
    <property type="entry name" value="Ubiquitin-like"/>
    <property type="match status" value="1"/>
</dbReference>
<dbReference type="SUPFAM" id="SSF47769">
    <property type="entry name" value="SAM/Pointed domain"/>
    <property type="match status" value="2"/>
</dbReference>
<evidence type="ECO:0000259" key="3">
    <source>
        <dbReference type="PROSITE" id="PS50105"/>
    </source>
</evidence>
<dbReference type="PANTHER" id="PTHR12573">
    <property type="entry name" value="AT09986P-RELATED"/>
    <property type="match status" value="1"/>
</dbReference>
<dbReference type="SUPFAM" id="SSF50156">
    <property type="entry name" value="PDZ domain-like"/>
    <property type="match status" value="1"/>
</dbReference>
<feature type="domain" description="Ras-associating" evidence="4">
    <location>
        <begin position="620"/>
        <end position="707"/>
    </location>
</feature>
<dbReference type="PANTHER" id="PTHR12573:SF4">
    <property type="entry name" value="AT09986P-RELATED"/>
    <property type="match status" value="1"/>
</dbReference>
<evidence type="ECO:0000313" key="5">
    <source>
        <dbReference type="EnsemblMetazoa" id="XP_038075087.1"/>
    </source>
</evidence>
<name>A0A914BI28_PATMI</name>
<dbReference type="CDD" id="cd17043">
    <property type="entry name" value="RA"/>
    <property type="match status" value="1"/>
</dbReference>
<dbReference type="GO" id="GO:0007165">
    <property type="term" value="P:signal transduction"/>
    <property type="evidence" value="ECO:0007669"/>
    <property type="project" value="InterPro"/>
</dbReference>
<dbReference type="Gene3D" id="2.30.42.10">
    <property type="match status" value="1"/>
</dbReference>
<organism evidence="5 6">
    <name type="scientific">Patiria miniata</name>
    <name type="common">Bat star</name>
    <name type="synonym">Asterina miniata</name>
    <dbReference type="NCBI Taxonomy" id="46514"/>
    <lineage>
        <taxon>Eukaryota</taxon>
        <taxon>Metazoa</taxon>
        <taxon>Echinodermata</taxon>
        <taxon>Eleutherozoa</taxon>
        <taxon>Asterozoa</taxon>
        <taxon>Asteroidea</taxon>
        <taxon>Valvatacea</taxon>
        <taxon>Valvatida</taxon>
        <taxon>Asterinidae</taxon>
        <taxon>Patiria</taxon>
    </lineage>
</organism>
<evidence type="ECO:0000259" key="4">
    <source>
        <dbReference type="PROSITE" id="PS50200"/>
    </source>
</evidence>
<dbReference type="SMART" id="SM00454">
    <property type="entry name" value="SAM"/>
    <property type="match status" value="2"/>
</dbReference>
<dbReference type="GeneID" id="119742906"/>
<reference evidence="5" key="1">
    <citation type="submission" date="2022-11" db="UniProtKB">
        <authorList>
            <consortium name="EnsemblMetazoa"/>
        </authorList>
    </citation>
    <scope>IDENTIFICATION</scope>
</reference>
<feature type="compositionally biased region" description="Polar residues" evidence="2">
    <location>
        <begin position="134"/>
        <end position="156"/>
    </location>
</feature>
<feature type="compositionally biased region" description="Acidic residues" evidence="2">
    <location>
        <begin position="303"/>
        <end position="322"/>
    </location>
</feature>
<dbReference type="RefSeq" id="XP_038075087.1">
    <property type="nucleotide sequence ID" value="XM_038219159.1"/>
</dbReference>
<accession>A0A914BI28</accession>
<dbReference type="PROSITE" id="PS50105">
    <property type="entry name" value="SAM_DOMAIN"/>
    <property type="match status" value="2"/>
</dbReference>
<feature type="region of interest" description="Disordered" evidence="2">
    <location>
        <begin position="560"/>
        <end position="599"/>
    </location>
</feature>
<evidence type="ECO:0000256" key="1">
    <source>
        <dbReference type="SAM" id="Coils"/>
    </source>
</evidence>
<feature type="region of interest" description="Disordered" evidence="2">
    <location>
        <begin position="864"/>
        <end position="905"/>
    </location>
</feature>
<dbReference type="InterPro" id="IPR013761">
    <property type="entry name" value="SAM/pointed_sf"/>
</dbReference>
<feature type="region of interest" description="Disordered" evidence="2">
    <location>
        <begin position="274"/>
        <end position="442"/>
    </location>
</feature>
<dbReference type="EnsemblMetazoa" id="XM_038219159.1">
    <property type="protein sequence ID" value="XP_038075087.1"/>
    <property type="gene ID" value="LOC119742906"/>
</dbReference>
<evidence type="ECO:0000256" key="2">
    <source>
        <dbReference type="SAM" id="MobiDB-lite"/>
    </source>
</evidence>
<dbReference type="PROSITE" id="PS50200">
    <property type="entry name" value="RA"/>
    <property type="match status" value="1"/>
</dbReference>
<keyword evidence="6" id="KW-1185">Reference proteome</keyword>
<dbReference type="InterPro" id="IPR029071">
    <property type="entry name" value="Ubiquitin-like_domsf"/>
</dbReference>
<feature type="compositionally biased region" description="Basic residues" evidence="2">
    <location>
        <begin position="36"/>
        <end position="47"/>
    </location>
</feature>
<dbReference type="Pfam" id="PF07647">
    <property type="entry name" value="SAM_2"/>
    <property type="match status" value="2"/>
</dbReference>
<feature type="compositionally biased region" description="Polar residues" evidence="2">
    <location>
        <begin position="401"/>
        <end position="442"/>
    </location>
</feature>
<dbReference type="InterPro" id="IPR000159">
    <property type="entry name" value="RA_dom"/>
</dbReference>
<dbReference type="InterPro" id="IPR001660">
    <property type="entry name" value="SAM"/>
</dbReference>
<feature type="coiled-coil region" evidence="1">
    <location>
        <begin position="1169"/>
        <end position="1260"/>
    </location>
</feature>
<protein>
    <submittedName>
        <fullName evidence="5">Uncharacterized protein</fullName>
    </submittedName>
</protein>
<feature type="compositionally biased region" description="Polar residues" evidence="2">
    <location>
        <begin position="867"/>
        <end position="895"/>
    </location>
</feature>
<dbReference type="Proteomes" id="UP000887568">
    <property type="component" value="Unplaced"/>
</dbReference>
<dbReference type="SMART" id="SM00314">
    <property type="entry name" value="RA"/>
    <property type="match status" value="2"/>
</dbReference>
<feature type="compositionally biased region" description="Low complexity" evidence="2">
    <location>
        <begin position="10"/>
        <end position="20"/>
    </location>
</feature>
<sequence>MFSKKKKKAAALPPSDALPPTGTPPLNNAASPNTKKSAKKDKKKKKKNESINSADSPSVTPKKRGFRFGKKNKAPTTPYNDTLSVANDSIGDSSSLYQSGSNADLNSTRHSNAASYSSNQSPQHGDFRSPGFGSPTSPSDSVTTGSASGSYQENQSYVSHGYQDRDLEFWDEADVLQWLGDQGLDYFVELFDGCEIDGEYLLEVAEEDLIDLDVDDAALRKNFLDAVQGARMKQANSNFPTLDQQLSALGQTADKPSQDVAKKLTNNISEASTVAVSDVKDSPRNMSPPPKLVLRKPSPATDSESDFDFDSDDEGDPLDDLPDNSNKKRVSDDNDSSPRSPINKSAAPRGSIKQTKTPKSVVDETDSPRSPINKVGGLGSPTNKPSGGSTSLNSQEEHPQKSSTPASTTAVSETPTSPTRTAPPKSRSSNLQSPRSRSDSIVTSWSERDVLTWLQEAQLNHLKKHFIEHKVTGTQLLNIDMQLLDSMGITSDDDRELLLAKLYELSNPAANMPEKDLISALNNTSGYEHRKYMAAMKVLQSSDSEEVQILPPETLVVPDSFSSASHSASRSASRSASTASDQGKGEEKKKKGGLSKLKGVISPKRRESRDYNLVQVWTDIMRSGVTTVSMRLTDFENVQDLIRLCLDQLGLVEDWRLYCILDAAGSLADRKDKGFERVMEDGECPVIIQQDWPEKTPRHFELRQKPAQGGSVKVVLRLNDEKPKGKLLAISLSTPAKEVVPLGLKIFGLTDADPKKYCLLEVDKAGDLHNVDADSIPLQLDSHAFVLCEVASKDSQLALYEDKDGTEEELKIQRNDSQTSKASSKVSFSGLSLGSSAGSDDLLAWLRIDDKKLSKLEQEMATIEESLGQSQAGTKDANRSSTQENSSSKVLSSPQAADKKSEIDTKEQDAIIDALRQENKTLQEKAKQLSVVQKALSQLDQTYKRNETDSKLRVKEKRASLTAESAESLPKAVVDIQSQLHQVGEEMNTKKLNILKIQQQQKQIQARGLEGLDGSIQQAELEYRVALEESSMLTLQQQQAQLLATLELTLTDHQVNVEKRKAGEQSQPLFQSLQPGQDYSLFTVHQSRGKRSWDFTLTANQSGRGAVVQRCSENSQMRVGDRLLELNGENIASTPISEINHSLGSKSQARLVLLRESDEADRVPDLEELERLHEHLEAVERDNDRLREDSKRAKGFESQARQATQLQIMVQQLQAQLSNSELRAEKLEQQLVDKDNEQLLRQIQDDKHKLQMEVIRLQENICKLEDTLDEKTNELSQVCQERDGVIEELMNKTDENQTSSSHHLISEALEEGLPLWEALKSASKSEILEVLRDELEEAGRQKEYLDQLYTLMLERAPSLLADLEENFDASELSDNEEFC</sequence>
<feature type="domain" description="SAM" evidence="3">
    <location>
        <begin position="170"/>
        <end position="233"/>
    </location>
</feature>
<feature type="compositionally biased region" description="Low complexity" evidence="2">
    <location>
        <begin position="560"/>
        <end position="580"/>
    </location>
</feature>
<feature type="compositionally biased region" description="Polar residues" evidence="2">
    <location>
        <begin position="24"/>
        <end position="34"/>
    </location>
</feature>
<dbReference type="InterPro" id="IPR036034">
    <property type="entry name" value="PDZ_sf"/>
</dbReference>
<keyword evidence="1" id="KW-0175">Coiled coil</keyword>
<feature type="region of interest" description="Disordered" evidence="2">
    <location>
        <begin position="1"/>
        <end position="156"/>
    </location>
</feature>
<feature type="compositionally biased region" description="Polar residues" evidence="2">
    <location>
        <begin position="50"/>
        <end position="59"/>
    </location>
</feature>
<feature type="compositionally biased region" description="Polar residues" evidence="2">
    <location>
        <begin position="74"/>
        <end position="123"/>
    </location>
</feature>
<evidence type="ECO:0000313" key="6">
    <source>
        <dbReference type="Proteomes" id="UP000887568"/>
    </source>
</evidence>
<dbReference type="Gene3D" id="3.10.20.90">
    <property type="entry name" value="Phosphatidylinositol 3-kinase Catalytic Subunit, Chain A, domain 1"/>
    <property type="match status" value="1"/>
</dbReference>
<dbReference type="Pfam" id="PF00788">
    <property type="entry name" value="RA"/>
    <property type="match status" value="1"/>
</dbReference>
<dbReference type="Gene3D" id="1.10.150.50">
    <property type="entry name" value="Transcription Factor, Ets-1"/>
    <property type="match status" value="2"/>
</dbReference>
<feature type="compositionally biased region" description="Basic residues" evidence="2">
    <location>
        <begin position="61"/>
        <end position="73"/>
    </location>
</feature>